<reference evidence="1" key="1">
    <citation type="submission" date="2014-09" db="EMBL/GenBank/DDBJ databases">
        <authorList>
            <person name="Magalhaes I.L.F."/>
            <person name="Oliveira U."/>
            <person name="Santos F.R."/>
            <person name="Vidigal T.H.D.A."/>
            <person name="Brescovit A.D."/>
            <person name="Santos A.J."/>
        </authorList>
    </citation>
    <scope>NUCLEOTIDE SEQUENCE</scope>
    <source>
        <tissue evidence="1">Shoot tissue taken approximately 20 cm above the soil surface</tissue>
    </source>
</reference>
<organism evidence="1">
    <name type="scientific">Arundo donax</name>
    <name type="common">Giant reed</name>
    <name type="synonym">Donax arundinaceus</name>
    <dbReference type="NCBI Taxonomy" id="35708"/>
    <lineage>
        <taxon>Eukaryota</taxon>
        <taxon>Viridiplantae</taxon>
        <taxon>Streptophyta</taxon>
        <taxon>Embryophyta</taxon>
        <taxon>Tracheophyta</taxon>
        <taxon>Spermatophyta</taxon>
        <taxon>Magnoliopsida</taxon>
        <taxon>Liliopsida</taxon>
        <taxon>Poales</taxon>
        <taxon>Poaceae</taxon>
        <taxon>PACMAD clade</taxon>
        <taxon>Arundinoideae</taxon>
        <taxon>Arundineae</taxon>
        <taxon>Arundo</taxon>
    </lineage>
</organism>
<dbReference type="EMBL" id="GBRH01165315">
    <property type="protein sequence ID" value="JAE32581.1"/>
    <property type="molecule type" value="Transcribed_RNA"/>
</dbReference>
<accession>A0A0A9HCL6</accession>
<proteinExistence type="predicted"/>
<name>A0A0A9HCL6_ARUDO</name>
<sequence length="46" mass="5611">MIRMSSRQMRWLTCTRSWGTLTWQLSFLRKCLRRMLSRGTLSFLDV</sequence>
<evidence type="ECO:0000313" key="1">
    <source>
        <dbReference type="EMBL" id="JAE32581.1"/>
    </source>
</evidence>
<dbReference type="AlphaFoldDB" id="A0A0A9HCL6"/>
<protein>
    <submittedName>
        <fullName evidence="1">Uncharacterized protein</fullName>
    </submittedName>
</protein>
<reference evidence="1" key="2">
    <citation type="journal article" date="2015" name="Data Brief">
        <title>Shoot transcriptome of the giant reed, Arundo donax.</title>
        <authorList>
            <person name="Barrero R.A."/>
            <person name="Guerrero F.D."/>
            <person name="Moolhuijzen P."/>
            <person name="Goolsby J.A."/>
            <person name="Tidwell J."/>
            <person name="Bellgard S.E."/>
            <person name="Bellgard M.I."/>
        </authorList>
    </citation>
    <scope>NUCLEOTIDE SEQUENCE</scope>
    <source>
        <tissue evidence="1">Shoot tissue taken approximately 20 cm above the soil surface</tissue>
    </source>
</reference>